<feature type="domain" description="Chromo" evidence="2">
    <location>
        <begin position="136"/>
        <end position="186"/>
    </location>
</feature>
<dbReference type="InterPro" id="IPR016197">
    <property type="entry name" value="Chromo-like_dom_sf"/>
</dbReference>
<evidence type="ECO:0000256" key="1">
    <source>
        <dbReference type="ARBA" id="ARBA00023242"/>
    </source>
</evidence>
<comment type="caution">
    <text evidence="3">The sequence shown here is derived from an EMBL/GenBank/DDBJ whole genome shotgun (WGS) entry which is preliminary data.</text>
</comment>
<dbReference type="OrthoDB" id="101786at2759"/>
<dbReference type="InterPro" id="IPR000953">
    <property type="entry name" value="Chromo/chromo_shadow_dom"/>
</dbReference>
<proteinExistence type="predicted"/>
<dbReference type="PROSITE" id="PS00598">
    <property type="entry name" value="CHROMO_1"/>
    <property type="match status" value="1"/>
</dbReference>
<keyword evidence="1" id="KW-0539">Nucleus</keyword>
<dbReference type="EMBL" id="NBNE01003375">
    <property type="protein sequence ID" value="OWZ07847.1"/>
    <property type="molecule type" value="Genomic_DNA"/>
</dbReference>
<evidence type="ECO:0000259" key="2">
    <source>
        <dbReference type="PROSITE" id="PS50013"/>
    </source>
</evidence>
<protein>
    <recommendedName>
        <fullName evidence="2">Chromo domain-containing protein</fullName>
    </recommendedName>
</protein>
<dbReference type="Proteomes" id="UP000198211">
    <property type="component" value="Unassembled WGS sequence"/>
</dbReference>
<evidence type="ECO:0000313" key="4">
    <source>
        <dbReference type="Proteomes" id="UP000198211"/>
    </source>
</evidence>
<gene>
    <name evidence="3" type="ORF">PHMEG_00019701</name>
</gene>
<dbReference type="InterPro" id="IPR023779">
    <property type="entry name" value="Chromodomain_CS"/>
</dbReference>
<dbReference type="SUPFAM" id="SSF54160">
    <property type="entry name" value="Chromo domain-like"/>
    <property type="match status" value="1"/>
</dbReference>
<dbReference type="SMART" id="SM00298">
    <property type="entry name" value="CHROMO"/>
    <property type="match status" value="1"/>
</dbReference>
<name>A0A225VST7_9STRA</name>
<sequence length="200" mass="22813">MNHTPMRSLAGHSPAELFTGLHSPSSFDVVVRPTLQREELVIVDLMDVKTQLEKLRVSLEGLWSRIDERLPNNKLLRQWMVPFRIIKALPHAFNTQHLVTNKVYEVHGTRLKVYADADLDMNVEMQELVTSQGIVLDVADFVDHRYNALLGRWELLVRWAGLQPIENSWESFEVMQKDVPQAVLKYVESAGEAGLGSQLS</sequence>
<keyword evidence="4" id="KW-1185">Reference proteome</keyword>
<dbReference type="Gene3D" id="2.40.50.40">
    <property type="match status" value="1"/>
</dbReference>
<dbReference type="CDD" id="cd00024">
    <property type="entry name" value="CD_CSD"/>
    <property type="match status" value="1"/>
</dbReference>
<evidence type="ECO:0000313" key="3">
    <source>
        <dbReference type="EMBL" id="OWZ07847.1"/>
    </source>
</evidence>
<reference evidence="4" key="1">
    <citation type="submission" date="2017-03" db="EMBL/GenBank/DDBJ databases">
        <title>Phytopthora megakarya and P. palmivora, two closely related causual agents of cacao black pod achieved similar genome size and gene model numbers by different mechanisms.</title>
        <authorList>
            <person name="Ali S."/>
            <person name="Shao J."/>
            <person name="Larry D.J."/>
            <person name="Kronmiller B."/>
            <person name="Shen D."/>
            <person name="Strem M.D."/>
            <person name="Melnick R.L."/>
            <person name="Guiltinan M.J."/>
            <person name="Tyler B.M."/>
            <person name="Meinhardt L.W."/>
            <person name="Bailey B.A."/>
        </authorList>
    </citation>
    <scope>NUCLEOTIDE SEQUENCE [LARGE SCALE GENOMIC DNA]</scope>
    <source>
        <strain evidence="4">zdho120</strain>
    </source>
</reference>
<organism evidence="3 4">
    <name type="scientific">Phytophthora megakarya</name>
    <dbReference type="NCBI Taxonomy" id="4795"/>
    <lineage>
        <taxon>Eukaryota</taxon>
        <taxon>Sar</taxon>
        <taxon>Stramenopiles</taxon>
        <taxon>Oomycota</taxon>
        <taxon>Peronosporomycetes</taxon>
        <taxon>Peronosporales</taxon>
        <taxon>Peronosporaceae</taxon>
        <taxon>Phytophthora</taxon>
    </lineage>
</organism>
<accession>A0A225VST7</accession>
<dbReference type="PROSITE" id="PS50013">
    <property type="entry name" value="CHROMO_2"/>
    <property type="match status" value="1"/>
</dbReference>
<dbReference type="AlphaFoldDB" id="A0A225VST7"/>